<dbReference type="PRINTS" id="PR00682">
    <property type="entry name" value="IPNSYNTHASE"/>
</dbReference>
<dbReference type="InterPro" id="IPR050231">
    <property type="entry name" value="Iron_ascorbate_oxido_reductase"/>
</dbReference>
<evidence type="ECO:0000313" key="4">
    <source>
        <dbReference type="RefSeq" id="XP_013412626.1"/>
    </source>
</evidence>
<dbReference type="PANTHER" id="PTHR47990">
    <property type="entry name" value="2-OXOGLUTARATE (2OG) AND FE(II)-DEPENDENT OXYGENASE SUPERFAMILY PROTEIN-RELATED"/>
    <property type="match status" value="1"/>
</dbReference>
<keyword evidence="3" id="KW-1185">Reference proteome</keyword>
<comment type="similarity">
    <text evidence="1">Belongs to the iron/ascorbate-dependent oxidoreductase family.</text>
</comment>
<keyword evidence="1" id="KW-0479">Metal-binding</keyword>
<dbReference type="InterPro" id="IPR026992">
    <property type="entry name" value="DIOX_N"/>
</dbReference>
<dbReference type="OrthoDB" id="288590at2759"/>
<proteinExistence type="inferred from homology"/>
<evidence type="ECO:0000256" key="1">
    <source>
        <dbReference type="RuleBase" id="RU003682"/>
    </source>
</evidence>
<keyword evidence="1" id="KW-0408">Iron</keyword>
<dbReference type="Gene3D" id="2.60.120.330">
    <property type="entry name" value="B-lactam Antibiotic, Isopenicillin N Synthase, Chain"/>
    <property type="match status" value="1"/>
</dbReference>
<dbReference type="PROSITE" id="PS51471">
    <property type="entry name" value="FE2OG_OXY"/>
    <property type="match status" value="1"/>
</dbReference>
<gene>
    <name evidence="4" type="primary">LOC106175262</name>
</gene>
<dbReference type="InterPro" id="IPR044861">
    <property type="entry name" value="IPNS-like_FE2OG_OXY"/>
</dbReference>
<name>A0A1S3JRA8_LINAN</name>
<dbReference type="AlphaFoldDB" id="A0A1S3JRA8"/>
<dbReference type="GO" id="GO:0016491">
    <property type="term" value="F:oxidoreductase activity"/>
    <property type="evidence" value="ECO:0007669"/>
    <property type="project" value="UniProtKB-KW"/>
</dbReference>
<sequence length="258" mass="29082">MMSGVEIPLIDFSGCAINKVREEENLKQAGQQIINAFETVGFFNVVNHGISEIEVADIFKISEEFFALPTEVKVKHRKAKDSNHGYVELEREGLNPEERPSDLKESFNFTPKSQYKPWPDEELPKFKTTFEKFWDLSSQLTLRILEAMAYGLDLEPQYLVNTHQLLGKDGNASTLRTMYYPGVPSAASIKANQVRCGEHSDFGSITLVYQREMGGLEVLTHDGRYTPVPYIPGAIVVNIGDLMQRWAADRLIAAVSIH</sequence>
<dbReference type="InterPro" id="IPR005123">
    <property type="entry name" value="Oxoglu/Fe-dep_dioxygenase_dom"/>
</dbReference>
<keyword evidence="1" id="KW-0560">Oxidoreductase</keyword>
<dbReference type="GO" id="GO:0046872">
    <property type="term" value="F:metal ion binding"/>
    <property type="evidence" value="ECO:0007669"/>
    <property type="project" value="UniProtKB-KW"/>
</dbReference>
<feature type="domain" description="Fe2OG dioxygenase" evidence="2">
    <location>
        <begin position="171"/>
        <end position="258"/>
    </location>
</feature>
<reference evidence="4" key="1">
    <citation type="submission" date="2025-08" db="UniProtKB">
        <authorList>
            <consortium name="RefSeq"/>
        </authorList>
    </citation>
    <scope>IDENTIFICATION</scope>
    <source>
        <tissue evidence="4">Gonads</tissue>
    </source>
</reference>
<accession>A0A1S3JRA8</accession>
<dbReference type="FunFam" id="2.60.120.330:FF:000038">
    <property type="entry name" value="Si:dkey-10o6.2"/>
    <property type="match status" value="1"/>
</dbReference>
<dbReference type="Pfam" id="PF14226">
    <property type="entry name" value="DIOX_N"/>
    <property type="match status" value="1"/>
</dbReference>
<dbReference type="RefSeq" id="XP_013412626.1">
    <property type="nucleotide sequence ID" value="XM_013557172.1"/>
</dbReference>
<organism evidence="3 4">
    <name type="scientific">Lingula anatina</name>
    <name type="common">Brachiopod</name>
    <name type="synonym">Lingula unguis</name>
    <dbReference type="NCBI Taxonomy" id="7574"/>
    <lineage>
        <taxon>Eukaryota</taxon>
        <taxon>Metazoa</taxon>
        <taxon>Spiralia</taxon>
        <taxon>Lophotrochozoa</taxon>
        <taxon>Brachiopoda</taxon>
        <taxon>Linguliformea</taxon>
        <taxon>Lingulata</taxon>
        <taxon>Lingulida</taxon>
        <taxon>Linguloidea</taxon>
        <taxon>Lingulidae</taxon>
        <taxon>Lingula</taxon>
    </lineage>
</organism>
<dbReference type="KEGG" id="lak:106175262"/>
<dbReference type="Pfam" id="PF03171">
    <property type="entry name" value="2OG-FeII_Oxy"/>
    <property type="match status" value="1"/>
</dbReference>
<dbReference type="SUPFAM" id="SSF51197">
    <property type="entry name" value="Clavaminate synthase-like"/>
    <property type="match status" value="1"/>
</dbReference>
<dbReference type="InParanoid" id="A0A1S3JRA8"/>
<protein>
    <submittedName>
        <fullName evidence="4">UPF0676 protein C1494.01-like</fullName>
    </submittedName>
</protein>
<dbReference type="GeneID" id="106175262"/>
<evidence type="ECO:0000313" key="3">
    <source>
        <dbReference type="Proteomes" id="UP000085678"/>
    </source>
</evidence>
<dbReference type="Proteomes" id="UP000085678">
    <property type="component" value="Unplaced"/>
</dbReference>
<evidence type="ECO:0000259" key="2">
    <source>
        <dbReference type="PROSITE" id="PS51471"/>
    </source>
</evidence>
<dbReference type="InterPro" id="IPR027443">
    <property type="entry name" value="IPNS-like_sf"/>
</dbReference>
<dbReference type="FunCoup" id="A0A1S3JRA8">
    <property type="interactions" value="10"/>
</dbReference>